<evidence type="ECO:0000313" key="11">
    <source>
        <dbReference type="EMBL" id="SNV36671.1"/>
    </source>
</evidence>
<comment type="function">
    <text evidence="8">Produces ATP from ADP in the presence of a proton gradient across the membrane.</text>
</comment>
<sequence length="138" mass="15228">MDRAPLRVKVVAADREVWSGEAVNIIARTTEGDIGILPGHEPILAALVPSAVTIITADGEQEVIAVDGGFIAVDPSGRVSLLSQYATRSDEFSPEEAVKVTDEMKRKRERKEWTEDDVHRYRLAKAQVMAKKQSDSRL</sequence>
<dbReference type="KEGG" id="cgrn:4412665_01394"/>
<dbReference type="InterPro" id="IPR001469">
    <property type="entry name" value="ATP_synth_F1_dsu/esu"/>
</dbReference>
<comment type="subcellular location">
    <subcellularLocation>
        <location evidence="1 8">Cell membrane</location>
        <topology evidence="1 8">Peripheral membrane protein</topology>
    </subcellularLocation>
</comment>
<evidence type="ECO:0000256" key="5">
    <source>
        <dbReference type="ARBA" id="ARBA00023136"/>
    </source>
</evidence>
<keyword evidence="8" id="KW-1003">Cell membrane</keyword>
<keyword evidence="5 8" id="KW-0472">Membrane</keyword>
<dbReference type="NCBIfam" id="TIGR01216">
    <property type="entry name" value="ATP_synt_epsi"/>
    <property type="match status" value="1"/>
</dbReference>
<comment type="similarity">
    <text evidence="2 8 9">Belongs to the ATPase epsilon chain family.</text>
</comment>
<evidence type="ECO:0000256" key="4">
    <source>
        <dbReference type="ARBA" id="ARBA00023065"/>
    </source>
</evidence>
<gene>
    <name evidence="8 11" type="primary">atpC</name>
    <name evidence="11" type="ORF">SAMEA4412665_01394</name>
</gene>
<dbReference type="Proteomes" id="UP000215332">
    <property type="component" value="Chromosome 1"/>
</dbReference>
<dbReference type="Gene3D" id="2.60.15.10">
    <property type="entry name" value="F0F1 ATP synthase delta/epsilon subunit, N-terminal"/>
    <property type="match status" value="1"/>
</dbReference>
<dbReference type="PANTHER" id="PTHR13822:SF10">
    <property type="entry name" value="ATP SYNTHASE EPSILON CHAIN, CHLOROPLASTIC"/>
    <property type="match status" value="1"/>
</dbReference>
<evidence type="ECO:0000313" key="12">
    <source>
        <dbReference type="Proteomes" id="UP000215332"/>
    </source>
</evidence>
<keyword evidence="3 8" id="KW-0813">Transport</keyword>
<reference evidence="11 12" key="1">
    <citation type="submission" date="2017-06" db="EMBL/GenBank/DDBJ databases">
        <authorList>
            <consortium name="Pathogen Informatics"/>
        </authorList>
    </citation>
    <scope>NUCLEOTIDE SEQUENCE [LARGE SCALE GENOMIC DNA]</scope>
    <source>
        <strain evidence="11 12">NCTC11865</strain>
    </source>
</reference>
<comment type="subunit">
    <text evidence="8 9">F-type ATPases have 2 components, CF(1) - the catalytic core - and CF(0) - the membrane proton channel. CF(1) has five subunits: alpha(3), beta(3), gamma(1), delta(1), epsilon(1). CF(0) has three main subunits: a, b and c.</text>
</comment>
<dbReference type="eggNOG" id="COG0355">
    <property type="taxonomic scope" value="Bacteria"/>
</dbReference>
<dbReference type="RefSeq" id="WP_021103408.1">
    <property type="nucleotide sequence ID" value="NZ_JAWFFS010000051.1"/>
</dbReference>
<evidence type="ECO:0000256" key="7">
    <source>
        <dbReference type="ARBA" id="ARBA00023310"/>
    </source>
</evidence>
<dbReference type="NCBIfam" id="NF009977">
    <property type="entry name" value="PRK13442.1"/>
    <property type="match status" value="1"/>
</dbReference>
<feature type="domain" description="ATP synthase F1 complex delta/epsilon subunit N-terminal" evidence="10">
    <location>
        <begin position="6"/>
        <end position="76"/>
    </location>
</feature>
<evidence type="ECO:0000256" key="6">
    <source>
        <dbReference type="ARBA" id="ARBA00023196"/>
    </source>
</evidence>
<dbReference type="HAMAP" id="MF_00530">
    <property type="entry name" value="ATP_synth_epsil_bac"/>
    <property type="match status" value="1"/>
</dbReference>
<evidence type="ECO:0000256" key="3">
    <source>
        <dbReference type="ARBA" id="ARBA00022448"/>
    </source>
</evidence>
<dbReference type="Pfam" id="PF02823">
    <property type="entry name" value="ATP-synt_DE_N"/>
    <property type="match status" value="1"/>
</dbReference>
<accession>A0A239WQA8</accession>
<dbReference type="GO" id="GO:0045259">
    <property type="term" value="C:proton-transporting ATP synthase complex"/>
    <property type="evidence" value="ECO:0007669"/>
    <property type="project" value="UniProtKB-KW"/>
</dbReference>
<dbReference type="AlphaFoldDB" id="A0A239WQA8"/>
<keyword evidence="7 8" id="KW-0066">ATP synthesis</keyword>
<evidence type="ECO:0000256" key="9">
    <source>
        <dbReference type="RuleBase" id="RU003656"/>
    </source>
</evidence>
<dbReference type="SUPFAM" id="SSF51344">
    <property type="entry name" value="Epsilon subunit of F1F0-ATP synthase N-terminal domain"/>
    <property type="match status" value="1"/>
</dbReference>
<dbReference type="CDD" id="cd12152">
    <property type="entry name" value="F1-ATPase_delta"/>
    <property type="match status" value="1"/>
</dbReference>
<proteinExistence type="inferred from homology"/>
<keyword evidence="6 8" id="KW-0139">CF(1)</keyword>
<evidence type="ECO:0000256" key="1">
    <source>
        <dbReference type="ARBA" id="ARBA00004202"/>
    </source>
</evidence>
<dbReference type="InterPro" id="IPR036771">
    <property type="entry name" value="ATPsynth_dsu/esu_N"/>
</dbReference>
<name>A0A239WQA8_9ACTN</name>
<evidence type="ECO:0000259" key="10">
    <source>
        <dbReference type="Pfam" id="PF02823"/>
    </source>
</evidence>
<evidence type="ECO:0000256" key="8">
    <source>
        <dbReference type="HAMAP-Rule" id="MF_00530"/>
    </source>
</evidence>
<keyword evidence="4 8" id="KW-0406">Ion transport</keyword>
<evidence type="ECO:0000256" key="2">
    <source>
        <dbReference type="ARBA" id="ARBA00005712"/>
    </source>
</evidence>
<protein>
    <recommendedName>
        <fullName evidence="8">ATP synthase epsilon chain</fullName>
    </recommendedName>
    <alternativeName>
        <fullName evidence="8">ATP synthase F1 sector epsilon subunit</fullName>
    </alternativeName>
    <alternativeName>
        <fullName evidence="8">F-ATPase epsilon subunit</fullName>
    </alternativeName>
</protein>
<dbReference type="PANTHER" id="PTHR13822">
    <property type="entry name" value="ATP SYNTHASE DELTA/EPSILON CHAIN"/>
    <property type="match status" value="1"/>
</dbReference>
<dbReference type="GO" id="GO:0005886">
    <property type="term" value="C:plasma membrane"/>
    <property type="evidence" value="ECO:0007669"/>
    <property type="project" value="UniProtKB-SubCell"/>
</dbReference>
<dbReference type="EMBL" id="LT906441">
    <property type="protein sequence ID" value="SNV36671.1"/>
    <property type="molecule type" value="Genomic_DNA"/>
</dbReference>
<dbReference type="GO" id="GO:0005524">
    <property type="term" value="F:ATP binding"/>
    <property type="evidence" value="ECO:0007669"/>
    <property type="project" value="UniProtKB-UniRule"/>
</dbReference>
<organism evidence="11 12">
    <name type="scientific">Cutibacterium granulosum</name>
    <dbReference type="NCBI Taxonomy" id="33011"/>
    <lineage>
        <taxon>Bacteria</taxon>
        <taxon>Bacillati</taxon>
        <taxon>Actinomycetota</taxon>
        <taxon>Actinomycetes</taxon>
        <taxon>Propionibacteriales</taxon>
        <taxon>Propionibacteriaceae</taxon>
        <taxon>Cutibacterium</taxon>
    </lineage>
</organism>
<keyword evidence="8" id="KW-0375">Hydrogen ion transport</keyword>
<dbReference type="GO" id="GO:0046933">
    <property type="term" value="F:proton-transporting ATP synthase activity, rotational mechanism"/>
    <property type="evidence" value="ECO:0007669"/>
    <property type="project" value="UniProtKB-UniRule"/>
</dbReference>
<dbReference type="InterPro" id="IPR020546">
    <property type="entry name" value="ATP_synth_F1_dsu/esu_N"/>
</dbReference>